<dbReference type="InterPro" id="IPR038765">
    <property type="entry name" value="Papain-like_cys_pep_sf"/>
</dbReference>
<reference evidence="1" key="1">
    <citation type="journal article" date="2015" name="Nature">
        <title>Complex archaea that bridge the gap between prokaryotes and eukaryotes.</title>
        <authorList>
            <person name="Spang A."/>
            <person name="Saw J.H."/>
            <person name="Jorgensen S.L."/>
            <person name="Zaremba-Niedzwiedzka K."/>
            <person name="Martijn J."/>
            <person name="Lind A.E."/>
            <person name="van Eijk R."/>
            <person name="Schleper C."/>
            <person name="Guy L."/>
            <person name="Ettema T.J."/>
        </authorList>
    </citation>
    <scope>NUCLEOTIDE SEQUENCE</scope>
</reference>
<gene>
    <name evidence="1" type="ORF">LCGC14_1340030</name>
</gene>
<dbReference type="AlphaFoldDB" id="A0A0F9KER2"/>
<protein>
    <recommendedName>
        <fullName evidence="2">NlpC/P60 domain-containing protein</fullName>
    </recommendedName>
</protein>
<organism evidence="1">
    <name type="scientific">marine sediment metagenome</name>
    <dbReference type="NCBI Taxonomy" id="412755"/>
    <lineage>
        <taxon>unclassified sequences</taxon>
        <taxon>metagenomes</taxon>
        <taxon>ecological metagenomes</taxon>
    </lineage>
</organism>
<dbReference type="EMBL" id="LAZR01008186">
    <property type="protein sequence ID" value="KKM80418.1"/>
    <property type="molecule type" value="Genomic_DNA"/>
</dbReference>
<sequence length="164" mass="18400">MSDVRRKVTRDQIVDCARSWLGVIWRHQGRNRSGVDCGGLVACVGQGIGVFPVEADAFGYDRLPTLNLMVRTMSGWMRKKTGPEFDDRRLGDVVVMKPTNAYKWPSHLGILSRLPSGELGMIHSYNAVGTQFGVEKDGVIETHYAGWWDNTVALFEYPGLIREE</sequence>
<name>A0A0F9KER2_9ZZZZ</name>
<evidence type="ECO:0008006" key="2">
    <source>
        <dbReference type="Google" id="ProtNLM"/>
    </source>
</evidence>
<comment type="caution">
    <text evidence="1">The sequence shown here is derived from an EMBL/GenBank/DDBJ whole genome shotgun (WGS) entry which is preliminary data.</text>
</comment>
<evidence type="ECO:0000313" key="1">
    <source>
        <dbReference type="EMBL" id="KKM80418.1"/>
    </source>
</evidence>
<accession>A0A0F9KER2</accession>
<dbReference type="SUPFAM" id="SSF54001">
    <property type="entry name" value="Cysteine proteinases"/>
    <property type="match status" value="1"/>
</dbReference>
<proteinExistence type="predicted"/>
<dbReference type="Gene3D" id="3.90.1720.10">
    <property type="entry name" value="endopeptidase domain like (from Nostoc punctiforme)"/>
    <property type="match status" value="1"/>
</dbReference>